<dbReference type="PANTHER" id="PTHR10283:SF82">
    <property type="entry name" value="SOLUTE CARRIER FAMILY 13 MEMBER 2"/>
    <property type="match status" value="1"/>
</dbReference>
<dbReference type="Pfam" id="PF00939">
    <property type="entry name" value="Na_sulph_symp"/>
    <property type="match status" value="1"/>
</dbReference>
<comment type="similarity">
    <text evidence="2">Belongs to the SLC13A/DASS transporter (TC 2.A.47) family. NADC subfamily.</text>
</comment>
<dbReference type="RefSeq" id="WP_066199094.1">
    <property type="nucleotide sequence ID" value="NZ_JARMMB010000036.1"/>
</dbReference>
<protein>
    <recommendedName>
        <fullName evidence="3">Sodium-dependent dicarboxylate transporter SdcS</fullName>
    </recommendedName>
    <alternativeName>
        <fullName evidence="8">Na(+)/dicarboxylate symporter</fullName>
    </alternativeName>
</protein>
<keyword evidence="5" id="KW-0813">Transport</keyword>
<feature type="transmembrane region" description="Helical" evidence="9">
    <location>
        <begin position="385"/>
        <end position="402"/>
    </location>
</feature>
<keyword evidence="6 9" id="KW-1133">Transmembrane helix</keyword>
<feature type="transmembrane region" description="Helical" evidence="9">
    <location>
        <begin position="346"/>
        <end position="365"/>
    </location>
</feature>
<proteinExistence type="inferred from homology"/>
<feature type="transmembrane region" description="Helical" evidence="9">
    <location>
        <begin position="93"/>
        <end position="111"/>
    </location>
</feature>
<evidence type="ECO:0000256" key="6">
    <source>
        <dbReference type="ARBA" id="ARBA00022989"/>
    </source>
</evidence>
<dbReference type="GO" id="GO:0005886">
    <property type="term" value="C:plasma membrane"/>
    <property type="evidence" value="ECO:0007669"/>
    <property type="project" value="TreeGrafter"/>
</dbReference>
<feature type="transmembrane region" description="Helical" evidence="9">
    <location>
        <begin position="318"/>
        <end position="334"/>
    </location>
</feature>
<keyword evidence="4 9" id="KW-0812">Transmembrane</keyword>
<dbReference type="PANTHER" id="PTHR10283">
    <property type="entry name" value="SOLUTE CARRIER FAMILY 13 MEMBER"/>
    <property type="match status" value="1"/>
</dbReference>
<feature type="transmembrane region" description="Helical" evidence="9">
    <location>
        <begin position="131"/>
        <end position="162"/>
    </location>
</feature>
<organism evidence="10 11">
    <name type="scientific">Cytobacillus horneckiae</name>
    <dbReference type="NCBI Taxonomy" id="549687"/>
    <lineage>
        <taxon>Bacteria</taxon>
        <taxon>Bacillati</taxon>
        <taxon>Bacillota</taxon>
        <taxon>Bacilli</taxon>
        <taxon>Bacillales</taxon>
        <taxon>Bacillaceae</taxon>
        <taxon>Cytobacillus</taxon>
    </lineage>
</organism>
<evidence type="ECO:0000256" key="8">
    <source>
        <dbReference type="ARBA" id="ARBA00031174"/>
    </source>
</evidence>
<comment type="caution">
    <text evidence="10">The sequence shown here is derived from an EMBL/GenBank/DDBJ whole genome shotgun (WGS) entry which is preliminary data.</text>
</comment>
<dbReference type="EMBL" id="PISD01000050">
    <property type="protein sequence ID" value="PKG27063.1"/>
    <property type="molecule type" value="Genomic_DNA"/>
</dbReference>
<feature type="transmembrane region" description="Helical" evidence="9">
    <location>
        <begin position="277"/>
        <end position="298"/>
    </location>
</feature>
<evidence type="ECO:0000313" key="10">
    <source>
        <dbReference type="EMBL" id="PKG27063.1"/>
    </source>
</evidence>
<dbReference type="InterPro" id="IPR001898">
    <property type="entry name" value="SLC13A/DASS"/>
</dbReference>
<dbReference type="GO" id="GO:0008514">
    <property type="term" value="F:organic anion transmembrane transporter activity"/>
    <property type="evidence" value="ECO:0007669"/>
    <property type="project" value="UniProtKB-ARBA"/>
</dbReference>
<accession>A0A2N0ZC20</accession>
<feature type="transmembrane region" description="Helical" evidence="9">
    <location>
        <begin position="62"/>
        <end position="81"/>
    </location>
</feature>
<gene>
    <name evidence="10" type="ORF">CWS20_20535</name>
</gene>
<evidence type="ECO:0000256" key="5">
    <source>
        <dbReference type="ARBA" id="ARBA00022847"/>
    </source>
</evidence>
<feature type="transmembrane region" description="Helical" evidence="9">
    <location>
        <begin position="223"/>
        <end position="244"/>
    </location>
</feature>
<keyword evidence="5" id="KW-0769">Symport</keyword>
<evidence type="ECO:0000256" key="2">
    <source>
        <dbReference type="ARBA" id="ARBA00006772"/>
    </source>
</evidence>
<name>A0A2N0ZC20_9BACI</name>
<sequence length="499" mass="53910">MPKEKDKKAYSRGNLIGLILGPVLALLVFFLLPNDMIGYEGRVVIASIAMIGTYWVTEAVPMAVASLLPLIIIPLFGGAPIDVVSRSYGESVIFMYMGGFILAIAIEKWNLHRRIALNIIDWIGTESHKIILGIMIATGLLTMFISNAATALMMLPVALALISEVREKKILEDQNLKFFAKSILLAVAYTATIGGLATLVAAVPNAALAGIAKIQFDVEVTFVQWFIFAAPIALIMFVFLYFYLTKMKFKVKSENEGKVSFIKEEKKGLGKVKTEEWIVIAVFLLTVSLWVGKPAISWVADHVGFLSFLSRLGSLPDASISMMGAVLLFFLPSTKKGERILEWEDLVKLPWGVLVLFGGGLALAASLEHSGVNEWIAVALQGLQAYTPFIIILLLVVIVLGMTEILSNTAVANLVLPISAGLGVAIGIDPLIMMAAVALAAGSCYMLPVATPPNTAVFSAGELEVSDMAKAGVWLNLVSVIVITLAVYYWMPIVFGITI</sequence>
<evidence type="ECO:0000256" key="1">
    <source>
        <dbReference type="ARBA" id="ARBA00004141"/>
    </source>
</evidence>
<evidence type="ECO:0000256" key="9">
    <source>
        <dbReference type="SAM" id="Phobius"/>
    </source>
</evidence>
<evidence type="ECO:0000313" key="11">
    <source>
        <dbReference type="Proteomes" id="UP000233343"/>
    </source>
</evidence>
<dbReference type="NCBIfam" id="TIGR00785">
    <property type="entry name" value="dass"/>
    <property type="match status" value="1"/>
</dbReference>
<comment type="subcellular location">
    <subcellularLocation>
        <location evidence="1">Membrane</location>
        <topology evidence="1">Multi-pass membrane protein</topology>
    </subcellularLocation>
</comment>
<keyword evidence="11" id="KW-1185">Reference proteome</keyword>
<dbReference type="AlphaFoldDB" id="A0A2N0ZC20"/>
<dbReference type="GO" id="GO:1905039">
    <property type="term" value="P:carboxylic acid transmembrane transport"/>
    <property type="evidence" value="ECO:0007669"/>
    <property type="project" value="UniProtKB-ARBA"/>
</dbReference>
<dbReference type="Proteomes" id="UP000233343">
    <property type="component" value="Unassembled WGS sequence"/>
</dbReference>
<evidence type="ECO:0000256" key="4">
    <source>
        <dbReference type="ARBA" id="ARBA00022692"/>
    </source>
</evidence>
<evidence type="ECO:0000256" key="3">
    <source>
        <dbReference type="ARBA" id="ARBA00020150"/>
    </source>
</evidence>
<feature type="transmembrane region" description="Helical" evidence="9">
    <location>
        <begin position="183"/>
        <end position="203"/>
    </location>
</feature>
<feature type="transmembrane region" description="Helical" evidence="9">
    <location>
        <begin position="473"/>
        <end position="491"/>
    </location>
</feature>
<feature type="transmembrane region" description="Helical" evidence="9">
    <location>
        <begin position="414"/>
        <end position="441"/>
    </location>
</feature>
<keyword evidence="7 9" id="KW-0472">Membrane</keyword>
<evidence type="ECO:0000256" key="7">
    <source>
        <dbReference type="ARBA" id="ARBA00023136"/>
    </source>
</evidence>
<dbReference type="GO" id="GO:0015293">
    <property type="term" value="F:symporter activity"/>
    <property type="evidence" value="ECO:0007669"/>
    <property type="project" value="UniProtKB-KW"/>
</dbReference>
<feature type="transmembrane region" description="Helical" evidence="9">
    <location>
        <begin position="15"/>
        <end position="32"/>
    </location>
</feature>
<reference evidence="10 11" key="1">
    <citation type="journal article" date="2010" name="Int. J. Syst. Evol. Microbiol.">
        <title>Bacillus horneckiae sp. nov., isolated from a spacecraft-assembly clean room.</title>
        <authorList>
            <person name="Vaishampayan P."/>
            <person name="Probst A."/>
            <person name="Krishnamurthi S."/>
            <person name="Ghosh S."/>
            <person name="Osman S."/>
            <person name="McDowall A."/>
            <person name="Ruckmani A."/>
            <person name="Mayilraj S."/>
            <person name="Venkateswaran K."/>
        </authorList>
    </citation>
    <scope>NUCLEOTIDE SEQUENCE [LARGE SCALE GENOMIC DNA]</scope>
    <source>
        <strain evidence="11">1PO1SC</strain>
    </source>
</reference>
<dbReference type="CDD" id="cd01115">
    <property type="entry name" value="SLC13_permease"/>
    <property type="match status" value="1"/>
</dbReference>